<protein>
    <submittedName>
        <fullName evidence="1">Uncharacterized protein</fullName>
    </submittedName>
</protein>
<accession>A0ABY0TIH3</accession>
<sequence>MNTYVPYTRTTEGTIERNNHVTFCWDGPLGPWHPRGMAGI</sequence>
<dbReference type="RefSeq" id="WP_256324090.1">
    <property type="nucleotide sequence ID" value="NZ_FNKY01000001.1"/>
</dbReference>
<evidence type="ECO:0000313" key="2">
    <source>
        <dbReference type="Proteomes" id="UP000183471"/>
    </source>
</evidence>
<organism evidence="1 2">
    <name type="scientific">Nitrosospira multiformis</name>
    <dbReference type="NCBI Taxonomy" id="1231"/>
    <lineage>
        <taxon>Bacteria</taxon>
        <taxon>Pseudomonadati</taxon>
        <taxon>Pseudomonadota</taxon>
        <taxon>Betaproteobacteria</taxon>
        <taxon>Nitrosomonadales</taxon>
        <taxon>Nitrosomonadaceae</taxon>
        <taxon>Nitrosospira</taxon>
    </lineage>
</organism>
<gene>
    <name evidence="1" type="ORF">SAMN05216402_1745</name>
</gene>
<name>A0ABY0TIH3_9PROT</name>
<comment type="caution">
    <text evidence="1">The sequence shown here is derived from an EMBL/GenBank/DDBJ whole genome shotgun (WGS) entry which is preliminary data.</text>
</comment>
<proteinExistence type="predicted"/>
<evidence type="ECO:0000313" key="1">
    <source>
        <dbReference type="EMBL" id="SDQ66112.1"/>
    </source>
</evidence>
<reference evidence="1 2" key="1">
    <citation type="submission" date="2016-10" db="EMBL/GenBank/DDBJ databases">
        <authorList>
            <person name="Varghese N."/>
            <person name="Submissions S."/>
        </authorList>
    </citation>
    <scope>NUCLEOTIDE SEQUENCE [LARGE SCALE GENOMIC DNA]</scope>
    <source>
        <strain evidence="1 2">Nl1</strain>
    </source>
</reference>
<keyword evidence="2" id="KW-1185">Reference proteome</keyword>
<dbReference type="EMBL" id="FNKY01000001">
    <property type="protein sequence ID" value="SDQ66112.1"/>
    <property type="molecule type" value="Genomic_DNA"/>
</dbReference>
<dbReference type="Proteomes" id="UP000183471">
    <property type="component" value="Unassembled WGS sequence"/>
</dbReference>